<proteinExistence type="predicted"/>
<organism evidence="1">
    <name type="scientific">Ignavibacterium album</name>
    <dbReference type="NCBI Taxonomy" id="591197"/>
    <lineage>
        <taxon>Bacteria</taxon>
        <taxon>Pseudomonadati</taxon>
        <taxon>Ignavibacteriota</taxon>
        <taxon>Ignavibacteria</taxon>
        <taxon>Ignavibacteriales</taxon>
        <taxon>Ignavibacteriaceae</taxon>
        <taxon>Ignavibacterium</taxon>
    </lineage>
</organism>
<dbReference type="AlphaFoldDB" id="A0A832DG95"/>
<name>A0A832DG95_9BACT</name>
<dbReference type="Pfam" id="PF20217">
    <property type="entry name" value="DUF6577"/>
    <property type="match status" value="1"/>
</dbReference>
<sequence length="216" mass="25819">MKNFIVEKYPAVPDNTIKTSLKRLKQSNEIFDAGRSYYSTIEKTVELSDEPVKELKNIISNKFPFLKFYLWSIDQIKFSFHHLFSKNIYFVHAEKYALQTIGDYLKENKFFVYVDPTKRIEIEKYVSFDKNSVILRPFYSKVRTKNNIPSIENILVDLYLESNRLNIIDGSEFDRILEYFLSQFRLNISHFIRYAENRKVENQLKNKLEMYTNAAL</sequence>
<reference evidence="1" key="1">
    <citation type="journal article" date="2020" name="mSystems">
        <title>Genome- and Community-Level Interaction Insights into Carbon Utilization and Element Cycling Functions of Hydrothermarchaeota in Hydrothermal Sediment.</title>
        <authorList>
            <person name="Zhou Z."/>
            <person name="Liu Y."/>
            <person name="Xu W."/>
            <person name="Pan J."/>
            <person name="Luo Z.H."/>
            <person name="Li M."/>
        </authorList>
    </citation>
    <scope>NUCLEOTIDE SEQUENCE [LARGE SCALE GENOMIC DNA]</scope>
    <source>
        <strain evidence="1">SpSt-500</strain>
    </source>
</reference>
<gene>
    <name evidence="1" type="ORF">ENS56_08815</name>
</gene>
<accession>A0A832DG95</accession>
<evidence type="ECO:0000313" key="1">
    <source>
        <dbReference type="EMBL" id="HGT48124.1"/>
    </source>
</evidence>
<dbReference type="InterPro" id="IPR046484">
    <property type="entry name" value="DUF6577"/>
</dbReference>
<comment type="caution">
    <text evidence="1">The sequence shown here is derived from an EMBL/GenBank/DDBJ whole genome shotgun (WGS) entry which is preliminary data.</text>
</comment>
<dbReference type="EMBL" id="DSVI01000010">
    <property type="protein sequence ID" value="HGT48124.1"/>
    <property type="molecule type" value="Genomic_DNA"/>
</dbReference>
<protein>
    <submittedName>
        <fullName evidence="1">Uncharacterized protein</fullName>
    </submittedName>
</protein>